<dbReference type="RefSeq" id="WP_275409644.1">
    <property type="nucleotide sequence ID" value="NZ_BOOO01000043.1"/>
</dbReference>
<dbReference type="Pfam" id="PF13560">
    <property type="entry name" value="HTH_31"/>
    <property type="match status" value="1"/>
</dbReference>
<dbReference type="EMBL" id="BOOO01000043">
    <property type="protein sequence ID" value="GII33916.1"/>
    <property type="molecule type" value="Genomic_DNA"/>
</dbReference>
<dbReference type="PANTHER" id="PTHR35010">
    <property type="entry name" value="BLL4672 PROTEIN-RELATED"/>
    <property type="match status" value="1"/>
</dbReference>
<name>A0A8J3TXR5_9ACTN</name>
<dbReference type="PROSITE" id="PS50943">
    <property type="entry name" value="HTH_CROC1"/>
    <property type="match status" value="1"/>
</dbReference>
<dbReference type="GO" id="GO:0003677">
    <property type="term" value="F:DNA binding"/>
    <property type="evidence" value="ECO:0007669"/>
    <property type="project" value="InterPro"/>
</dbReference>
<accession>A0A8J3TXR5</accession>
<dbReference type="CDD" id="cd00093">
    <property type="entry name" value="HTH_XRE"/>
    <property type="match status" value="1"/>
</dbReference>
<dbReference type="InterPro" id="IPR041413">
    <property type="entry name" value="MLTR_LBD"/>
</dbReference>
<evidence type="ECO:0000313" key="2">
    <source>
        <dbReference type="EMBL" id="GII33916.1"/>
    </source>
</evidence>
<proteinExistence type="predicted"/>
<dbReference type="SUPFAM" id="SSF47413">
    <property type="entry name" value="lambda repressor-like DNA-binding domains"/>
    <property type="match status" value="1"/>
</dbReference>
<reference evidence="2 3" key="1">
    <citation type="submission" date="2021-01" db="EMBL/GenBank/DDBJ databases">
        <title>Whole genome shotgun sequence of Planotetraspora mira NBRC 15435.</title>
        <authorList>
            <person name="Komaki H."/>
            <person name="Tamura T."/>
        </authorList>
    </citation>
    <scope>NUCLEOTIDE SEQUENCE [LARGE SCALE GENOMIC DNA]</scope>
    <source>
        <strain evidence="2 3">NBRC 15435</strain>
    </source>
</reference>
<comment type="caution">
    <text evidence="2">The sequence shown here is derived from an EMBL/GenBank/DDBJ whole genome shotgun (WGS) entry which is preliminary data.</text>
</comment>
<feature type="domain" description="HTH cro/C1-type" evidence="1">
    <location>
        <begin position="36"/>
        <end position="83"/>
    </location>
</feature>
<dbReference type="Pfam" id="PF17765">
    <property type="entry name" value="MLTR_LBD"/>
    <property type="match status" value="1"/>
</dbReference>
<dbReference type="AlphaFoldDB" id="A0A8J3TXR5"/>
<keyword evidence="3" id="KW-1185">Reference proteome</keyword>
<evidence type="ECO:0000259" key="1">
    <source>
        <dbReference type="PROSITE" id="PS50943"/>
    </source>
</evidence>
<dbReference type="Proteomes" id="UP000650628">
    <property type="component" value="Unassembled WGS sequence"/>
</dbReference>
<evidence type="ECO:0000313" key="3">
    <source>
        <dbReference type="Proteomes" id="UP000650628"/>
    </source>
</evidence>
<dbReference type="Gene3D" id="1.10.260.40">
    <property type="entry name" value="lambda repressor-like DNA-binding domains"/>
    <property type="match status" value="1"/>
</dbReference>
<dbReference type="InterPro" id="IPR010982">
    <property type="entry name" value="Lambda_DNA-bd_dom_sf"/>
</dbReference>
<protein>
    <submittedName>
        <fullName evidence="2">Transcriptional regulator</fullName>
    </submittedName>
</protein>
<dbReference type="Gene3D" id="3.30.450.180">
    <property type="match status" value="1"/>
</dbReference>
<dbReference type="SMART" id="SM00530">
    <property type="entry name" value="HTH_XRE"/>
    <property type="match status" value="1"/>
</dbReference>
<gene>
    <name evidence="2" type="ORF">Pmi06nite_73580</name>
</gene>
<dbReference type="InterPro" id="IPR001387">
    <property type="entry name" value="Cro/C1-type_HTH"/>
</dbReference>
<dbReference type="PANTHER" id="PTHR35010:SF2">
    <property type="entry name" value="BLL4672 PROTEIN"/>
    <property type="match status" value="1"/>
</dbReference>
<sequence length="269" mass="30827">MCTKSPFGEFLRARRRLMTPAEAGMSCMNSRRRTPGLRREEVALLAGVSSDYYTRLEQGRQRHPSEQVIDALARVFRLDAAATAHLHDLARPRACHQERTHRPVAPDVVRLMEHWTHAPALVVNHRLDVLVRNRLSTALWRGYEYIDNLVRFTFLNPQSRELFVNWEGEAAFKVAHLRTMTVVVPDPSVHKLIEELADNSEDFRRLWARHDAGVTTQASWPLRHREFGDLRLWRQKFPIEDASGYLLFVAQAKLGSPSESTLASMADAA</sequence>
<organism evidence="2 3">
    <name type="scientific">Planotetraspora mira</name>
    <dbReference type="NCBI Taxonomy" id="58121"/>
    <lineage>
        <taxon>Bacteria</taxon>
        <taxon>Bacillati</taxon>
        <taxon>Actinomycetota</taxon>
        <taxon>Actinomycetes</taxon>
        <taxon>Streptosporangiales</taxon>
        <taxon>Streptosporangiaceae</taxon>
        <taxon>Planotetraspora</taxon>
    </lineage>
</organism>